<comment type="pathway">
    <text evidence="3">Pyrimidine metabolism; dUMP biosynthesis; dUMP from dCTP (dUTP route): step 2/2.</text>
</comment>
<dbReference type="GeneID" id="77728405"/>
<comment type="similarity">
    <text evidence="4">Belongs to the dUTPase family.</text>
</comment>
<gene>
    <name evidence="19" type="ORF">MKK02DRAFT_35550</name>
</gene>
<evidence type="ECO:0000313" key="20">
    <source>
        <dbReference type="Proteomes" id="UP001164286"/>
    </source>
</evidence>
<dbReference type="CDD" id="cd07557">
    <property type="entry name" value="trimeric_dUTPase"/>
    <property type="match status" value="1"/>
</dbReference>
<dbReference type="SUPFAM" id="SSF51283">
    <property type="entry name" value="dUTPase-like"/>
    <property type="match status" value="1"/>
</dbReference>
<keyword evidence="11" id="KW-0175">Coiled coil</keyword>
<dbReference type="InterPro" id="IPR015505">
    <property type="entry name" value="Coronin"/>
</dbReference>
<accession>A0AA38H497</accession>
<dbReference type="PANTHER" id="PTHR10856:SF0">
    <property type="entry name" value="CORONIN"/>
    <property type="match status" value="1"/>
</dbReference>
<dbReference type="FunFam" id="2.130.10.10:FF:000502">
    <property type="entry name" value="Coronin"/>
    <property type="match status" value="1"/>
</dbReference>
<dbReference type="Proteomes" id="UP001164286">
    <property type="component" value="Unassembled WGS sequence"/>
</dbReference>
<dbReference type="Pfam" id="PF16300">
    <property type="entry name" value="WD40_4"/>
    <property type="match status" value="1"/>
</dbReference>
<comment type="similarity">
    <text evidence="5 16">Belongs to the WD repeat coronin family.</text>
</comment>
<reference evidence="19" key="1">
    <citation type="journal article" date="2022" name="G3 (Bethesda)">
        <title>High quality genome of the basidiomycete yeast Dioszegia hungarica PDD-24b-2 isolated from cloud water.</title>
        <authorList>
            <person name="Jarrige D."/>
            <person name="Haridas S."/>
            <person name="Bleykasten-Grosshans C."/>
            <person name="Joly M."/>
            <person name="Nadalig T."/>
            <person name="Sancelme M."/>
            <person name="Vuilleumier S."/>
            <person name="Grigoriev I.V."/>
            <person name="Amato P."/>
            <person name="Bringel F."/>
        </authorList>
    </citation>
    <scope>NUCLEOTIDE SEQUENCE</scope>
    <source>
        <strain evidence="19">PDD-24b-2</strain>
    </source>
</reference>
<evidence type="ECO:0000256" key="9">
    <source>
        <dbReference type="ARBA" id="ARBA00022801"/>
    </source>
</evidence>
<dbReference type="EMBL" id="JAKWFO010000015">
    <property type="protein sequence ID" value="KAI9632154.1"/>
    <property type="molecule type" value="Genomic_DNA"/>
</dbReference>
<dbReference type="SMART" id="SM01166">
    <property type="entry name" value="DUF1899"/>
    <property type="match status" value="1"/>
</dbReference>
<evidence type="ECO:0000259" key="18">
    <source>
        <dbReference type="SMART" id="SM01166"/>
    </source>
</evidence>
<evidence type="ECO:0000256" key="3">
    <source>
        <dbReference type="ARBA" id="ARBA00005142"/>
    </source>
</evidence>
<keyword evidence="9" id="KW-0378">Hydrolase</keyword>
<dbReference type="SUPFAM" id="SSF50978">
    <property type="entry name" value="WD40 repeat-like"/>
    <property type="match status" value="1"/>
</dbReference>
<evidence type="ECO:0000256" key="10">
    <source>
        <dbReference type="ARBA" id="ARBA00022842"/>
    </source>
</evidence>
<evidence type="ECO:0000256" key="4">
    <source>
        <dbReference type="ARBA" id="ARBA00006581"/>
    </source>
</evidence>
<evidence type="ECO:0000256" key="1">
    <source>
        <dbReference type="ARBA" id="ARBA00001946"/>
    </source>
</evidence>
<evidence type="ECO:0000256" key="13">
    <source>
        <dbReference type="ARBA" id="ARBA00023203"/>
    </source>
</evidence>
<comment type="caution">
    <text evidence="19">The sequence shown here is derived from an EMBL/GenBank/DDBJ whole genome shotgun (WGS) entry which is preliminary data.</text>
</comment>
<dbReference type="Gene3D" id="2.130.10.10">
    <property type="entry name" value="YVTN repeat-like/Quinoprotein amine dehydrogenase"/>
    <property type="match status" value="1"/>
</dbReference>
<keyword evidence="7 15" id="KW-0853">WD repeat</keyword>
<feature type="repeat" description="WD" evidence="15">
    <location>
        <begin position="142"/>
        <end position="184"/>
    </location>
</feature>
<evidence type="ECO:0000256" key="6">
    <source>
        <dbReference type="ARBA" id="ARBA00011233"/>
    </source>
</evidence>
<dbReference type="GO" id="GO:0004170">
    <property type="term" value="F:dUTP diphosphatase activity"/>
    <property type="evidence" value="ECO:0007669"/>
    <property type="project" value="UniProtKB-EC"/>
</dbReference>
<keyword evidence="8 16" id="KW-0677">Repeat</keyword>
<evidence type="ECO:0000256" key="17">
    <source>
        <dbReference type="SAM" id="MobiDB-lite"/>
    </source>
</evidence>
<feature type="compositionally biased region" description="Basic and acidic residues" evidence="17">
    <location>
        <begin position="509"/>
        <end position="546"/>
    </location>
</feature>
<name>A0AA38H497_9TREE</name>
<dbReference type="InterPro" id="IPR019775">
    <property type="entry name" value="WD40_repeat_CS"/>
</dbReference>
<evidence type="ECO:0000256" key="14">
    <source>
        <dbReference type="ARBA" id="ARBA00047686"/>
    </source>
</evidence>
<proteinExistence type="inferred from homology"/>
<dbReference type="GO" id="GO:0046081">
    <property type="term" value="P:dUTP catabolic process"/>
    <property type="evidence" value="ECO:0007669"/>
    <property type="project" value="InterPro"/>
</dbReference>
<feature type="repeat" description="WD" evidence="15">
    <location>
        <begin position="187"/>
        <end position="219"/>
    </location>
</feature>
<dbReference type="GO" id="GO:0051015">
    <property type="term" value="F:actin filament binding"/>
    <property type="evidence" value="ECO:0007669"/>
    <property type="project" value="TreeGrafter"/>
</dbReference>
<feature type="compositionally biased region" description="Low complexity" evidence="17">
    <location>
        <begin position="411"/>
        <end position="426"/>
    </location>
</feature>
<dbReference type="InterPro" id="IPR029054">
    <property type="entry name" value="dUTPase-like"/>
</dbReference>
<dbReference type="GO" id="GO:0000287">
    <property type="term" value="F:magnesium ion binding"/>
    <property type="evidence" value="ECO:0007669"/>
    <property type="project" value="InterPro"/>
</dbReference>
<evidence type="ECO:0000256" key="2">
    <source>
        <dbReference type="ARBA" id="ARBA00003495"/>
    </source>
</evidence>
<keyword evidence="12" id="KW-0546">Nucleotide metabolism</keyword>
<feature type="domain" description="DUF1899" evidence="18">
    <location>
        <begin position="3"/>
        <end position="65"/>
    </location>
</feature>
<protein>
    <recommendedName>
        <fullName evidence="16">Coronin</fullName>
    </recommendedName>
</protein>
<keyword evidence="10" id="KW-0460">Magnesium</keyword>
<sequence>MSRFVRPSKYRHVYGEKAKVSYENAKISGSAWDTDLVTAGGKYIAVNWQVSGGGAFAVLPNFSAFSAPSPTGFPTKLPDILPLARGHTAPVLDTAWSPFDDNLVVSAGEDGKIAIWKIEDSLFEGWGEDHWSPSDLSPTARLNAGGRKVGQVIFHPTASNLLTSASGDHIIRLWDIEKGGDSASLQLNGHGDGIQGLAWNAVGTTLATTCRDKKLRLFDPRAGSDPVRVTDGHSGVKGSRVVWLGDRDRIVTTGFSRMSDRQVGLWDTSGLTNIEMTSLDSSAGVLMPFFAEGNDVLFLAGKGDGNIRYYEYENDSLHFLTEYKSSEPQRGMTLLPRRSLDVGQNEIARAYKLAGTTISPLSFMVPRKSESFQSDIFPPANSAEAALSSSSWLSGKNAQPKMIDLETQAISSSSAPVPSAPAAQPSKTKSMGTPSAASAYTPTRSDSTPTPAKTEGKDPKIQAETAAAAHVSAVTASPPFPNSGAPTPNKAPEQDGKEIEQPDSESEGEDVKMKEDMAALKAVDKKEAPAAKEEKKEAKPEVKEVPPPKASDVAVPKTHLLVKKLSDRATTPTRGSALSAGYDLYSAEDKVVPKRGKVLVDLQLSVAVPDGCYGRVAPRSGLASKHSIDTGAGVIDADYRGPVMVLLFNFSDEDFTVKQGDRIAQLILERIVLAPILEVDDLEATARGSGGFGSTGGFGA</sequence>
<dbReference type="RefSeq" id="XP_052941931.1">
    <property type="nucleotide sequence ID" value="XM_053089200.1"/>
</dbReference>
<dbReference type="InterPro" id="IPR015943">
    <property type="entry name" value="WD40/YVTN_repeat-like_dom_sf"/>
</dbReference>
<dbReference type="Pfam" id="PF00400">
    <property type="entry name" value="WD40"/>
    <property type="match status" value="3"/>
</dbReference>
<dbReference type="InterPro" id="IPR015048">
    <property type="entry name" value="DUF1899"/>
</dbReference>
<comment type="function">
    <text evidence="2">This enzyme is involved in nucleotide metabolism: it produces dUMP, the immediate precursor of thymidine nucleotides and it decreases the intracellular concentration of dUTP so that uracil cannot be incorporated into DNA.</text>
</comment>
<evidence type="ECO:0000256" key="12">
    <source>
        <dbReference type="ARBA" id="ARBA00023080"/>
    </source>
</evidence>
<dbReference type="AlphaFoldDB" id="A0AA38H497"/>
<dbReference type="PROSITE" id="PS00678">
    <property type="entry name" value="WD_REPEATS_1"/>
    <property type="match status" value="1"/>
</dbReference>
<keyword evidence="20" id="KW-1185">Reference proteome</keyword>
<comment type="subunit">
    <text evidence="6">Homotrimer.</text>
</comment>
<dbReference type="PROSITE" id="PS50082">
    <property type="entry name" value="WD_REPEATS_2"/>
    <property type="match status" value="3"/>
</dbReference>
<dbReference type="PANTHER" id="PTHR10856">
    <property type="entry name" value="CORONIN"/>
    <property type="match status" value="1"/>
</dbReference>
<organism evidence="19 20">
    <name type="scientific">Dioszegia hungarica</name>
    <dbReference type="NCBI Taxonomy" id="4972"/>
    <lineage>
        <taxon>Eukaryota</taxon>
        <taxon>Fungi</taxon>
        <taxon>Dikarya</taxon>
        <taxon>Basidiomycota</taxon>
        <taxon>Agaricomycotina</taxon>
        <taxon>Tremellomycetes</taxon>
        <taxon>Tremellales</taxon>
        <taxon>Bulleribasidiaceae</taxon>
        <taxon>Dioszegia</taxon>
    </lineage>
</organism>
<feature type="region of interest" description="Disordered" evidence="17">
    <location>
        <begin position="410"/>
        <end position="552"/>
    </location>
</feature>
<dbReference type="SMART" id="SM00320">
    <property type="entry name" value="WD40"/>
    <property type="match status" value="4"/>
</dbReference>
<evidence type="ECO:0000256" key="15">
    <source>
        <dbReference type="PROSITE-ProRule" id="PRU00221"/>
    </source>
</evidence>
<dbReference type="InterPro" id="IPR033704">
    <property type="entry name" value="dUTPase_trimeric"/>
</dbReference>
<keyword evidence="13" id="KW-0009">Actin-binding</keyword>
<dbReference type="FunFam" id="2.70.40.10:FF:000004">
    <property type="entry name" value="Deoxyuridine triphosphatase"/>
    <property type="match status" value="1"/>
</dbReference>
<evidence type="ECO:0000256" key="7">
    <source>
        <dbReference type="ARBA" id="ARBA00022574"/>
    </source>
</evidence>
<dbReference type="Pfam" id="PF08953">
    <property type="entry name" value="DUF1899"/>
    <property type="match status" value="1"/>
</dbReference>
<dbReference type="PROSITE" id="PS50294">
    <property type="entry name" value="WD_REPEATS_REGION"/>
    <property type="match status" value="1"/>
</dbReference>
<evidence type="ECO:0000256" key="11">
    <source>
        <dbReference type="ARBA" id="ARBA00023054"/>
    </source>
</evidence>
<dbReference type="Gene3D" id="2.70.40.10">
    <property type="match status" value="1"/>
</dbReference>
<dbReference type="GO" id="GO:0007015">
    <property type="term" value="P:actin filament organization"/>
    <property type="evidence" value="ECO:0007669"/>
    <property type="project" value="TreeGrafter"/>
</dbReference>
<feature type="compositionally biased region" description="Polar residues" evidence="17">
    <location>
        <begin position="427"/>
        <end position="451"/>
    </location>
</feature>
<dbReference type="GO" id="GO:0006226">
    <property type="term" value="P:dUMP biosynthetic process"/>
    <property type="evidence" value="ECO:0007669"/>
    <property type="project" value="InterPro"/>
</dbReference>
<dbReference type="InterPro" id="IPR036157">
    <property type="entry name" value="dUTPase-like_sf"/>
</dbReference>
<dbReference type="InterPro" id="IPR036322">
    <property type="entry name" value="WD40_repeat_dom_sf"/>
</dbReference>
<evidence type="ECO:0000313" key="19">
    <source>
        <dbReference type="EMBL" id="KAI9632154.1"/>
    </source>
</evidence>
<comment type="catalytic activity">
    <reaction evidence="14">
        <text>dUTP + H2O = dUMP + diphosphate + H(+)</text>
        <dbReference type="Rhea" id="RHEA:10248"/>
        <dbReference type="ChEBI" id="CHEBI:15377"/>
        <dbReference type="ChEBI" id="CHEBI:15378"/>
        <dbReference type="ChEBI" id="CHEBI:33019"/>
        <dbReference type="ChEBI" id="CHEBI:61555"/>
        <dbReference type="ChEBI" id="CHEBI:246422"/>
        <dbReference type="EC" id="3.6.1.23"/>
    </reaction>
</comment>
<evidence type="ECO:0000256" key="16">
    <source>
        <dbReference type="RuleBase" id="RU280818"/>
    </source>
</evidence>
<feature type="repeat" description="WD" evidence="15">
    <location>
        <begin position="84"/>
        <end position="119"/>
    </location>
</feature>
<dbReference type="NCBIfam" id="TIGR00576">
    <property type="entry name" value="dut"/>
    <property type="match status" value="1"/>
</dbReference>
<feature type="compositionally biased region" description="Low complexity" evidence="17">
    <location>
        <begin position="463"/>
        <end position="477"/>
    </location>
</feature>
<comment type="cofactor">
    <cofactor evidence="1">
        <name>Mg(2+)</name>
        <dbReference type="ChEBI" id="CHEBI:18420"/>
    </cofactor>
</comment>
<dbReference type="NCBIfam" id="NF001862">
    <property type="entry name" value="PRK00601.1"/>
    <property type="match status" value="1"/>
</dbReference>
<dbReference type="InterPro" id="IPR001680">
    <property type="entry name" value="WD40_rpt"/>
</dbReference>
<dbReference type="InterPro" id="IPR008181">
    <property type="entry name" value="dUTPase"/>
</dbReference>
<dbReference type="Pfam" id="PF00692">
    <property type="entry name" value="dUTPase"/>
    <property type="match status" value="1"/>
</dbReference>
<evidence type="ECO:0000256" key="8">
    <source>
        <dbReference type="ARBA" id="ARBA00022737"/>
    </source>
</evidence>
<evidence type="ECO:0000256" key="5">
    <source>
        <dbReference type="ARBA" id="ARBA00009482"/>
    </source>
</evidence>
<dbReference type="SMART" id="SM01167">
    <property type="entry name" value="DUF1900"/>
    <property type="match status" value="1"/>
</dbReference>